<dbReference type="RefSeq" id="WP_377253400.1">
    <property type="nucleotide sequence ID" value="NZ_JBHLUH010000042.1"/>
</dbReference>
<accession>A0ABV6M703</accession>
<comment type="caution">
    <text evidence="1">The sequence shown here is derived from an EMBL/GenBank/DDBJ whole genome shotgun (WGS) entry which is preliminary data.</text>
</comment>
<dbReference type="InterPro" id="IPR025855">
    <property type="entry name" value="Replic_Relax"/>
</dbReference>
<gene>
    <name evidence="1" type="ORF">ACFFIA_21475</name>
</gene>
<organism evidence="1 2">
    <name type="scientific">Phytohabitans kaempferiae</name>
    <dbReference type="NCBI Taxonomy" id="1620943"/>
    <lineage>
        <taxon>Bacteria</taxon>
        <taxon>Bacillati</taxon>
        <taxon>Actinomycetota</taxon>
        <taxon>Actinomycetes</taxon>
        <taxon>Micromonosporales</taxon>
        <taxon>Micromonosporaceae</taxon>
    </lineage>
</organism>
<dbReference type="Pfam" id="PF13814">
    <property type="entry name" value="Replic_Relax"/>
    <property type="match status" value="1"/>
</dbReference>
<evidence type="ECO:0000313" key="2">
    <source>
        <dbReference type="Proteomes" id="UP001589867"/>
    </source>
</evidence>
<keyword evidence="2" id="KW-1185">Reference proteome</keyword>
<sequence length="288" mass="31624">MGPTPQAAQPRISALPRQPRGGIDVATELRRLMPRDRWLLELLNEHQVFTTEQVAALGFDHVHTARNRLVLLNRRGILARFRDGVRPGSQQWRWTLDLIGAAWIAARAGEPEPKPAVIRRRINRLASWPDLAHRLGTNGFFVDLAAHARHSAGARLGVWWSERTCRTVTGELVRPDGHGVWTEDGHTCSFWLEYDRSTEKAHQVAAKLDGYAALHRATGLNHTVLFWLDTPGREASLRARLAAHPAVTSGALAVATAGGDIQHPAGPVWAPLGASGSVRLAHLQPPGT</sequence>
<reference evidence="1 2" key="1">
    <citation type="submission" date="2024-09" db="EMBL/GenBank/DDBJ databases">
        <authorList>
            <person name="Sun Q."/>
            <person name="Mori K."/>
        </authorList>
    </citation>
    <scope>NUCLEOTIDE SEQUENCE [LARGE SCALE GENOMIC DNA]</scope>
    <source>
        <strain evidence="1 2">TBRC 3947</strain>
    </source>
</reference>
<dbReference type="Proteomes" id="UP001589867">
    <property type="component" value="Unassembled WGS sequence"/>
</dbReference>
<evidence type="ECO:0000313" key="1">
    <source>
        <dbReference type="EMBL" id="MFC0530238.1"/>
    </source>
</evidence>
<dbReference type="EMBL" id="JBHLUH010000042">
    <property type="protein sequence ID" value="MFC0530238.1"/>
    <property type="molecule type" value="Genomic_DNA"/>
</dbReference>
<name>A0ABV6M703_9ACTN</name>
<proteinExistence type="predicted"/>
<protein>
    <submittedName>
        <fullName evidence="1">Replication-relaxation family protein</fullName>
    </submittedName>
</protein>